<organism evidence="4 5">
    <name type="scientific">Ceutorhynchus assimilis</name>
    <name type="common">cabbage seed weevil</name>
    <dbReference type="NCBI Taxonomy" id="467358"/>
    <lineage>
        <taxon>Eukaryota</taxon>
        <taxon>Metazoa</taxon>
        <taxon>Ecdysozoa</taxon>
        <taxon>Arthropoda</taxon>
        <taxon>Hexapoda</taxon>
        <taxon>Insecta</taxon>
        <taxon>Pterygota</taxon>
        <taxon>Neoptera</taxon>
        <taxon>Endopterygota</taxon>
        <taxon>Coleoptera</taxon>
        <taxon>Polyphaga</taxon>
        <taxon>Cucujiformia</taxon>
        <taxon>Curculionidae</taxon>
        <taxon>Ceutorhynchinae</taxon>
        <taxon>Ceutorhynchus</taxon>
    </lineage>
</organism>
<keyword evidence="2" id="KW-0378">Hydrolase</keyword>
<feature type="domain" description="AB hydrolase-1" evidence="3">
    <location>
        <begin position="341"/>
        <end position="433"/>
    </location>
</feature>
<feature type="domain" description="AB hydrolase-1" evidence="3">
    <location>
        <begin position="46"/>
        <end position="146"/>
    </location>
</feature>
<dbReference type="OrthoDB" id="190201at2759"/>
<evidence type="ECO:0000259" key="3">
    <source>
        <dbReference type="Pfam" id="PF00561"/>
    </source>
</evidence>
<accession>A0A9N9MGL2</accession>
<keyword evidence="5" id="KW-1185">Reference proteome</keyword>
<evidence type="ECO:0000256" key="1">
    <source>
        <dbReference type="ARBA" id="ARBA00008645"/>
    </source>
</evidence>
<dbReference type="PANTHER" id="PTHR43798">
    <property type="entry name" value="MONOACYLGLYCEROL LIPASE"/>
    <property type="match status" value="1"/>
</dbReference>
<protein>
    <recommendedName>
        <fullName evidence="3">AB hydrolase-1 domain-containing protein</fullName>
    </recommendedName>
</protein>
<sequence>MLLSRNLKLVRCIRKYSSEKLWQEVSIPVPWGEIRGKWWGRTDIRPVLTLHGWQDNCGSFDRLIPLLQAEKLGFLAVDLPGHGYSSRIPPGMSYDSNTYLLTIKYIQTHFGWRKISFLAHSMSGFFAYMYTMYYPDRVDFLALFDSIWHQDDAVRIKAERVESFVKNNAFAFTEKEPPSYSLEQLRQMLSVPNKNSIKLELTDFILKRNIATSALNPGKYYFTRDPRLKSFDLIYCLREEFIKFTQTIICPVFFVRFKQSYGDSMQFYHGVAEILKKFNSRAECLLLDGTHHGHLNTPDELAGLLRRFIDKYGNMETSGVKDGDFFKGDDPRIKELNNNCGVFDPLIPLLNKEVGFLAIDLPGHGYSSRLPPGQYYNLTVYLLTIRYVTNYFQWPKTSILSHSKGSTIAYIYANMFPHLVDFLAILDAIMLPDRVEPMIKPYEKFVQYNEYAFSDNEPPRYTLDEIRQKAHKPHGNSVDLDKADYLMRRDIAPSKTHPGKYYITIDPRTKCYDMLMFSPKELNEYSKYVDLPIFMAKFVEHGYLIEREEFCKVAYGLTKNENLEVHYVKGTHHAMMNNPEELAPLLRNFIRKHNIGDRSIGRMRQEMVVREDPRIQMAI</sequence>
<evidence type="ECO:0000256" key="2">
    <source>
        <dbReference type="ARBA" id="ARBA00022801"/>
    </source>
</evidence>
<reference evidence="4" key="1">
    <citation type="submission" date="2022-01" db="EMBL/GenBank/DDBJ databases">
        <authorList>
            <person name="King R."/>
        </authorList>
    </citation>
    <scope>NUCLEOTIDE SEQUENCE</scope>
</reference>
<dbReference type="Gene3D" id="3.40.50.1820">
    <property type="entry name" value="alpha/beta hydrolase"/>
    <property type="match status" value="2"/>
</dbReference>
<dbReference type="InterPro" id="IPR000073">
    <property type="entry name" value="AB_hydrolase_1"/>
</dbReference>
<evidence type="ECO:0000313" key="5">
    <source>
        <dbReference type="Proteomes" id="UP001152799"/>
    </source>
</evidence>
<dbReference type="PANTHER" id="PTHR43798:SF14">
    <property type="entry name" value="SERINE HYDROLASE-LIKE PROTEIN DDB_G0286239"/>
    <property type="match status" value="1"/>
</dbReference>
<dbReference type="InterPro" id="IPR029058">
    <property type="entry name" value="AB_hydrolase_fold"/>
</dbReference>
<name>A0A9N9MGL2_9CUCU</name>
<dbReference type="SUPFAM" id="SSF53474">
    <property type="entry name" value="alpha/beta-Hydrolases"/>
    <property type="match status" value="2"/>
</dbReference>
<dbReference type="Pfam" id="PF00561">
    <property type="entry name" value="Abhydrolase_1"/>
    <property type="match status" value="2"/>
</dbReference>
<proteinExistence type="inferred from homology"/>
<comment type="similarity">
    <text evidence="1">Belongs to the AB hydrolase superfamily.</text>
</comment>
<dbReference type="GO" id="GO:0016020">
    <property type="term" value="C:membrane"/>
    <property type="evidence" value="ECO:0007669"/>
    <property type="project" value="TreeGrafter"/>
</dbReference>
<evidence type="ECO:0000313" key="4">
    <source>
        <dbReference type="EMBL" id="CAG9763314.1"/>
    </source>
</evidence>
<dbReference type="GO" id="GO:0016787">
    <property type="term" value="F:hydrolase activity"/>
    <property type="evidence" value="ECO:0007669"/>
    <property type="project" value="UniProtKB-KW"/>
</dbReference>
<dbReference type="EMBL" id="OU892289">
    <property type="protein sequence ID" value="CAG9763314.1"/>
    <property type="molecule type" value="Genomic_DNA"/>
</dbReference>
<dbReference type="InterPro" id="IPR050266">
    <property type="entry name" value="AB_hydrolase_sf"/>
</dbReference>
<gene>
    <name evidence="4" type="ORF">CEUTPL_LOCUS3979</name>
</gene>
<dbReference type="AlphaFoldDB" id="A0A9N9MGL2"/>
<dbReference type="Proteomes" id="UP001152799">
    <property type="component" value="Chromosome 13"/>
</dbReference>